<keyword evidence="2" id="KW-1185">Reference proteome</keyword>
<dbReference type="InterPro" id="IPR052922">
    <property type="entry name" value="Cytidylate_Kinase-2"/>
</dbReference>
<evidence type="ECO:0000313" key="1">
    <source>
        <dbReference type="EMBL" id="SHO43940.1"/>
    </source>
</evidence>
<accession>A0A1M7XY47</accession>
<dbReference type="Pfam" id="PF13238">
    <property type="entry name" value="AAA_18"/>
    <property type="match status" value="1"/>
</dbReference>
<sequence length="170" mass="20282">MKIIITGNSGSGKTWLAEKLCNNQATLVSLDDFFWKPDDFNIKREKREIDSLIKESQKKHEWVVEGVFGELINYYIPEAQELIWLDMPWQLCHKRLIQRVSESKKHMNRTQSTVSIKRLIEWAQNYYTRTDLKSRIGHKKIYDSFIGSKLILRSQEETDNYIESFHNQRE</sequence>
<dbReference type="InterPro" id="IPR027417">
    <property type="entry name" value="P-loop_NTPase"/>
</dbReference>
<dbReference type="Gene3D" id="3.40.50.300">
    <property type="entry name" value="P-loop containing nucleotide triphosphate hydrolases"/>
    <property type="match status" value="1"/>
</dbReference>
<evidence type="ECO:0000313" key="2">
    <source>
        <dbReference type="Proteomes" id="UP000184603"/>
    </source>
</evidence>
<dbReference type="Proteomes" id="UP000184603">
    <property type="component" value="Unassembled WGS sequence"/>
</dbReference>
<dbReference type="GO" id="GO:0016301">
    <property type="term" value="F:kinase activity"/>
    <property type="evidence" value="ECO:0007669"/>
    <property type="project" value="UniProtKB-KW"/>
</dbReference>
<reference evidence="1 2" key="1">
    <citation type="submission" date="2016-12" db="EMBL/GenBank/DDBJ databases">
        <authorList>
            <person name="Song W.-J."/>
            <person name="Kurnit D.M."/>
        </authorList>
    </citation>
    <scope>NUCLEOTIDE SEQUENCE [LARGE SCALE GENOMIC DNA]</scope>
    <source>
        <strain evidence="1 2">DSM 18488</strain>
    </source>
</reference>
<dbReference type="SUPFAM" id="SSF52540">
    <property type="entry name" value="P-loop containing nucleoside triphosphate hydrolases"/>
    <property type="match status" value="1"/>
</dbReference>
<protein>
    <submittedName>
        <fullName evidence="1">Adenylate kinase</fullName>
    </submittedName>
</protein>
<dbReference type="RefSeq" id="WP_073611946.1">
    <property type="nucleotide sequence ID" value="NZ_FRFE01000002.1"/>
</dbReference>
<dbReference type="AlphaFoldDB" id="A0A1M7XY47"/>
<proteinExistence type="predicted"/>
<dbReference type="PANTHER" id="PTHR37816">
    <property type="entry name" value="YALI0E33011P"/>
    <property type="match status" value="1"/>
</dbReference>
<dbReference type="STRING" id="1121416.SAMN02745220_00577"/>
<keyword evidence="1" id="KW-0418">Kinase</keyword>
<gene>
    <name evidence="1" type="ORF">SAMN02745220_00577</name>
</gene>
<keyword evidence="1" id="KW-0808">Transferase</keyword>
<dbReference type="PANTHER" id="PTHR37816:SF2">
    <property type="entry name" value="DNA TOPOLOGY MODULATION PROTEIN FLAR-RELATED PROTEIN"/>
    <property type="match status" value="1"/>
</dbReference>
<dbReference type="OrthoDB" id="5296079at2"/>
<organism evidence="1 2">
    <name type="scientific">Desulfopila aestuarii DSM 18488</name>
    <dbReference type="NCBI Taxonomy" id="1121416"/>
    <lineage>
        <taxon>Bacteria</taxon>
        <taxon>Pseudomonadati</taxon>
        <taxon>Thermodesulfobacteriota</taxon>
        <taxon>Desulfobulbia</taxon>
        <taxon>Desulfobulbales</taxon>
        <taxon>Desulfocapsaceae</taxon>
        <taxon>Desulfopila</taxon>
    </lineage>
</organism>
<dbReference type="EMBL" id="FRFE01000002">
    <property type="protein sequence ID" value="SHO43940.1"/>
    <property type="molecule type" value="Genomic_DNA"/>
</dbReference>
<name>A0A1M7XY47_9BACT</name>